<keyword evidence="1" id="KW-1133">Transmembrane helix</keyword>
<dbReference type="NCBIfam" id="TIGR02206">
    <property type="entry name" value="intg_mem_TP0381"/>
    <property type="match status" value="1"/>
</dbReference>
<protein>
    <submittedName>
        <fullName evidence="2">TIGR02206 family membrane protein</fullName>
    </submittedName>
</protein>
<feature type="transmembrane region" description="Helical" evidence="1">
    <location>
        <begin position="110"/>
        <end position="131"/>
    </location>
</feature>
<keyword evidence="1" id="KW-0812">Transmembrane</keyword>
<feature type="transmembrane region" description="Helical" evidence="1">
    <location>
        <begin position="137"/>
        <end position="157"/>
    </location>
</feature>
<proteinExistence type="predicted"/>
<dbReference type="EMBL" id="JAKKDU010000016">
    <property type="protein sequence ID" value="MCF7569260.1"/>
    <property type="molecule type" value="Genomic_DNA"/>
</dbReference>
<accession>A0AAE3JQJ8</accession>
<keyword evidence="3" id="KW-1185">Reference proteome</keyword>
<name>A0AAE3JQJ8_9FLAO</name>
<dbReference type="Proteomes" id="UP001199795">
    <property type="component" value="Unassembled WGS sequence"/>
</dbReference>
<evidence type="ECO:0000313" key="2">
    <source>
        <dbReference type="EMBL" id="MCF7569260.1"/>
    </source>
</evidence>
<evidence type="ECO:0000313" key="3">
    <source>
        <dbReference type="Proteomes" id="UP001199795"/>
    </source>
</evidence>
<feature type="transmembrane region" description="Helical" evidence="1">
    <location>
        <begin position="76"/>
        <end position="98"/>
    </location>
</feature>
<keyword evidence="1" id="KW-0472">Membrane</keyword>
<comment type="caution">
    <text evidence="2">The sequence shown here is derived from an EMBL/GenBank/DDBJ whole genome shotgun (WGS) entry which is preliminary data.</text>
</comment>
<evidence type="ECO:0000256" key="1">
    <source>
        <dbReference type="SAM" id="Phobius"/>
    </source>
</evidence>
<organism evidence="2 3">
    <name type="scientific">Wocania arenilitoris</name>
    <dbReference type="NCBI Taxonomy" id="2044858"/>
    <lineage>
        <taxon>Bacteria</taxon>
        <taxon>Pseudomonadati</taxon>
        <taxon>Bacteroidota</taxon>
        <taxon>Flavobacteriia</taxon>
        <taxon>Flavobacteriales</taxon>
        <taxon>Flavobacteriaceae</taxon>
        <taxon>Wocania</taxon>
    </lineage>
</organism>
<feature type="transmembrane region" description="Helical" evidence="1">
    <location>
        <begin position="169"/>
        <end position="192"/>
    </location>
</feature>
<dbReference type="RefSeq" id="WP_237240593.1">
    <property type="nucleotide sequence ID" value="NZ_JAKKDU010000016.1"/>
</dbReference>
<reference evidence="2" key="1">
    <citation type="submission" date="2022-01" db="EMBL/GenBank/DDBJ databases">
        <title>Draft genome sequence of Sabulilitoribacter arenilitoris KCTC 52401.</title>
        <authorList>
            <person name="Oh J.-S."/>
        </authorList>
    </citation>
    <scope>NUCLEOTIDE SEQUENCE</scope>
    <source>
        <strain evidence="2">HMF6543</strain>
    </source>
</reference>
<feature type="transmembrane region" description="Helical" evidence="1">
    <location>
        <begin position="212"/>
        <end position="235"/>
    </location>
</feature>
<sequence>MNSSIFSAIFLLKRVLIGSIEHIFPIIISILFCVLFIKYSKLKFSSKQQYKALHALGCLVSLTVIAFHLYKISLEGYNITTDLPLYLCSLMALFIPVFTKYRKYWMFEILVFWILGGTVQGVVTPDIAVGFPSFDYFRFWAVHLGVLIIIFYAIFVFKMSPKLASVFKSYFALQAYVFLMILINYVLNANYFYLLEKPKSASLLDYFGDWPYYIIVVQIILIPYFLLIYLPFYWIEKRKKRIEEKTI</sequence>
<dbReference type="InterPro" id="IPR011737">
    <property type="entry name" value="CHP02206_TP0381"/>
</dbReference>
<feature type="transmembrane region" description="Helical" evidence="1">
    <location>
        <begin position="20"/>
        <end position="40"/>
    </location>
</feature>
<dbReference type="AlphaFoldDB" id="A0AAE3JQJ8"/>
<feature type="transmembrane region" description="Helical" evidence="1">
    <location>
        <begin position="52"/>
        <end position="70"/>
    </location>
</feature>
<dbReference type="Pfam" id="PF14808">
    <property type="entry name" value="TMEM164"/>
    <property type="match status" value="1"/>
</dbReference>
<gene>
    <name evidence="2" type="ORF">L3X37_12925</name>
</gene>